<proteinExistence type="inferred from homology"/>
<keyword evidence="3" id="KW-0969">Cilium</keyword>
<protein>
    <submittedName>
        <fullName evidence="3">Flagellar hook assembly protein FlgD</fullName>
    </submittedName>
</protein>
<sequence length="149" mass="15728">MAINLNTLANQALQPAASTGASSSASKAMSSMMGKDDFLKLFLASMQYQDPMNAMDTNQMMSQMSQLTLIEQVQNMSKAVESFSAVAQTSALDSGMKFLGKQIKGVDQDGNTIEGRVDQVRSVSGAVELVVGDKTVPLQQVASVEAGQA</sequence>
<evidence type="ECO:0000256" key="1">
    <source>
        <dbReference type="ARBA" id="ARBA00010577"/>
    </source>
</evidence>
<comment type="similarity">
    <text evidence="1">Belongs to the FlgD family.</text>
</comment>
<keyword evidence="3" id="KW-0966">Cell projection</keyword>
<keyword evidence="2" id="KW-1005">Bacterial flagellum biogenesis</keyword>
<dbReference type="Proteomes" id="UP001156102">
    <property type="component" value="Unassembled WGS sequence"/>
</dbReference>
<dbReference type="GO" id="GO:0044781">
    <property type="term" value="P:bacterial-type flagellum organization"/>
    <property type="evidence" value="ECO:0007669"/>
    <property type="project" value="UniProtKB-KW"/>
</dbReference>
<keyword evidence="3" id="KW-0282">Flagellum</keyword>
<gene>
    <name evidence="3" type="primary">flgD</name>
    <name evidence="3" type="ORF">NK662_09900</name>
</gene>
<dbReference type="Pfam" id="PF03963">
    <property type="entry name" value="FlgD"/>
    <property type="match status" value="1"/>
</dbReference>
<accession>A0AA41X9I4</accession>
<comment type="caution">
    <text evidence="3">The sequence shown here is derived from an EMBL/GenBank/DDBJ whole genome shotgun (WGS) entry which is preliminary data.</text>
</comment>
<name>A0AA41X9I4_9BACI</name>
<evidence type="ECO:0000313" key="3">
    <source>
        <dbReference type="EMBL" id="MCP8968850.1"/>
    </source>
</evidence>
<keyword evidence="4" id="KW-1185">Reference proteome</keyword>
<dbReference type="EMBL" id="JANCLT010000004">
    <property type="protein sequence ID" value="MCP8968850.1"/>
    <property type="molecule type" value="Genomic_DNA"/>
</dbReference>
<dbReference type="InterPro" id="IPR005648">
    <property type="entry name" value="FlgD"/>
</dbReference>
<organism evidence="3 4">
    <name type="scientific">Ectobacillus ponti</name>
    <dbReference type="NCBI Taxonomy" id="2961894"/>
    <lineage>
        <taxon>Bacteria</taxon>
        <taxon>Bacillati</taxon>
        <taxon>Bacillota</taxon>
        <taxon>Bacilli</taxon>
        <taxon>Bacillales</taxon>
        <taxon>Bacillaceae</taxon>
        <taxon>Ectobacillus</taxon>
    </lineage>
</organism>
<evidence type="ECO:0000256" key="2">
    <source>
        <dbReference type="ARBA" id="ARBA00022795"/>
    </source>
</evidence>
<reference evidence="3" key="1">
    <citation type="submission" date="2022-07" db="EMBL/GenBank/DDBJ databases">
        <authorList>
            <person name="Li W.-J."/>
            <person name="Deng Q.-Q."/>
        </authorList>
    </citation>
    <scope>NUCLEOTIDE SEQUENCE</scope>
    <source>
        <strain evidence="3">SYSU M60031</strain>
    </source>
</reference>
<evidence type="ECO:0000313" key="4">
    <source>
        <dbReference type="Proteomes" id="UP001156102"/>
    </source>
</evidence>
<dbReference type="RefSeq" id="WP_254758761.1">
    <property type="nucleotide sequence ID" value="NZ_JANCLT010000004.1"/>
</dbReference>
<dbReference type="AlphaFoldDB" id="A0AA41X9I4"/>